<evidence type="ECO:0000313" key="3">
    <source>
        <dbReference type="Proteomes" id="UP000002730"/>
    </source>
</evidence>
<keyword evidence="1" id="KW-0472">Membrane</keyword>
<dbReference type="AlphaFoldDB" id="D9SP29"/>
<feature type="transmembrane region" description="Helical" evidence="1">
    <location>
        <begin position="108"/>
        <end position="132"/>
    </location>
</feature>
<dbReference type="Pfam" id="PF13347">
    <property type="entry name" value="MFS_2"/>
    <property type="match status" value="1"/>
</dbReference>
<keyword evidence="1" id="KW-1133">Transmembrane helix</keyword>
<keyword evidence="3" id="KW-1185">Reference proteome</keyword>
<dbReference type="Proteomes" id="UP000002730">
    <property type="component" value="Chromosome"/>
</dbReference>
<feature type="transmembrane region" description="Helical" evidence="1">
    <location>
        <begin position="305"/>
        <end position="326"/>
    </location>
</feature>
<gene>
    <name evidence="2" type="ordered locus">Clocel_2255</name>
</gene>
<dbReference type="KEGG" id="ccb:Clocel_2255"/>
<dbReference type="InterPro" id="IPR039672">
    <property type="entry name" value="MFS_2"/>
</dbReference>
<proteinExistence type="predicted"/>
<accession>D9SP29</accession>
<name>D9SP29_CLOC7</name>
<dbReference type="EMBL" id="CP002160">
    <property type="protein sequence ID" value="ADL51994.1"/>
    <property type="molecule type" value="Genomic_DNA"/>
</dbReference>
<dbReference type="GO" id="GO:0008643">
    <property type="term" value="P:carbohydrate transport"/>
    <property type="evidence" value="ECO:0007669"/>
    <property type="project" value="InterPro"/>
</dbReference>
<feature type="transmembrane region" description="Helical" evidence="1">
    <location>
        <begin position="244"/>
        <end position="265"/>
    </location>
</feature>
<dbReference type="PANTHER" id="PTHR11328:SF24">
    <property type="entry name" value="MAJOR FACILITATOR SUPERFAMILY (MFS) PROFILE DOMAIN-CONTAINING PROTEIN"/>
    <property type="match status" value="1"/>
</dbReference>
<evidence type="ECO:0000256" key="1">
    <source>
        <dbReference type="SAM" id="Phobius"/>
    </source>
</evidence>
<keyword evidence="1" id="KW-0812">Transmembrane</keyword>
<dbReference type="SUPFAM" id="SSF103473">
    <property type="entry name" value="MFS general substrate transporter"/>
    <property type="match status" value="1"/>
</dbReference>
<dbReference type="GO" id="GO:0015293">
    <property type="term" value="F:symporter activity"/>
    <property type="evidence" value="ECO:0007669"/>
    <property type="project" value="InterPro"/>
</dbReference>
<dbReference type="OrthoDB" id="9764596at2"/>
<dbReference type="Gene3D" id="1.20.1250.20">
    <property type="entry name" value="MFS general substrate transporter like domains"/>
    <property type="match status" value="1"/>
</dbReference>
<feature type="transmembrane region" description="Helical" evidence="1">
    <location>
        <begin position="85"/>
        <end position="102"/>
    </location>
</feature>
<dbReference type="eggNOG" id="COG2211">
    <property type="taxonomic scope" value="Bacteria"/>
</dbReference>
<organism evidence="2 3">
    <name type="scientific">Clostridium cellulovorans (strain ATCC 35296 / DSM 3052 / OCM 3 / 743B)</name>
    <dbReference type="NCBI Taxonomy" id="573061"/>
    <lineage>
        <taxon>Bacteria</taxon>
        <taxon>Bacillati</taxon>
        <taxon>Bacillota</taxon>
        <taxon>Clostridia</taxon>
        <taxon>Eubacteriales</taxon>
        <taxon>Clostridiaceae</taxon>
        <taxon>Clostridium</taxon>
    </lineage>
</organism>
<protein>
    <submittedName>
        <fullName evidence="2">Major facilitator superfamily MFS_1</fullName>
    </submittedName>
</protein>
<sequence length="502" mass="54515">MKKKISIKHMIGYASINFLGSGSQNIVQLYLLIFYTSLCNLSVLQAGSIFAGTRFLDAALNPIMGFITDNFGKTRLGRRFGRRRFFILLGAPLSLLVFPMMWTVGHSYAYYFGINMIWEMVFTMVIVSTIALPAEMAQTAADKTKLVAAKSYCGTIANMISSFIPAQLFVMYGENNPDAFHLTGIVYAVILALSLVVVYSLTFERAPEDIVYSNEAHGIGQVLKKLLLDISSTLKVKSFRIHTIMMLLIGIYKNLANSVFTYFVVYCLVLSKSVTGYISAFSTLISLATLTLFVALAYKFGGPKTLRVATSLVVLAALGLFGLTFLKGTSLIIPALVAVQIINTVGKGGADYIPVFQLPFMADIDEAVTGTRREGIFSGVNGAMSKIAYGVESLLLGFGLQAFGFVKGAKEQPQLAIVGVVIFATVVPTVLLITTVIVSRKLKLNKETHKILVDEVNRVKAGGSKADVTPEAREAIEELTGFAYENCFGNNNVGYHSKAANA</sequence>
<dbReference type="GO" id="GO:0005886">
    <property type="term" value="C:plasma membrane"/>
    <property type="evidence" value="ECO:0007669"/>
    <property type="project" value="TreeGrafter"/>
</dbReference>
<reference evidence="2 3" key="1">
    <citation type="submission" date="2010-08" db="EMBL/GenBank/DDBJ databases">
        <title>Complete sequence of Clostridium cellulovorans 743B.</title>
        <authorList>
            <consortium name="US DOE Joint Genome Institute"/>
            <person name="Lucas S."/>
            <person name="Copeland A."/>
            <person name="Lapidus A."/>
            <person name="Cheng J.-F."/>
            <person name="Bruce D."/>
            <person name="Goodwin L."/>
            <person name="Pitluck S."/>
            <person name="Chertkov O."/>
            <person name="Detter J.C."/>
            <person name="Han C."/>
            <person name="Tapia R."/>
            <person name="Land M."/>
            <person name="Hauser L."/>
            <person name="Chang Y.-J."/>
            <person name="Jeffries C."/>
            <person name="Kyrpides N."/>
            <person name="Ivanova N."/>
            <person name="Mikhailova N."/>
            <person name="Hemme C.L."/>
            <person name="Woyke T."/>
        </authorList>
    </citation>
    <scope>NUCLEOTIDE SEQUENCE [LARGE SCALE GENOMIC DNA]</scope>
    <source>
        <strain evidence="3">ATCC 35296 / DSM 3052 / OCM 3 / 743B</strain>
    </source>
</reference>
<dbReference type="HOGENOM" id="CLU_027408_4_1_9"/>
<dbReference type="PANTHER" id="PTHR11328">
    <property type="entry name" value="MAJOR FACILITATOR SUPERFAMILY DOMAIN-CONTAINING PROTEIN"/>
    <property type="match status" value="1"/>
</dbReference>
<evidence type="ECO:0000313" key="2">
    <source>
        <dbReference type="EMBL" id="ADL51994.1"/>
    </source>
</evidence>
<dbReference type="STRING" id="573061.Clocel_2255"/>
<feature type="transmembrane region" description="Helical" evidence="1">
    <location>
        <begin position="277"/>
        <end position="298"/>
    </location>
</feature>
<feature type="transmembrane region" description="Helical" evidence="1">
    <location>
        <begin position="179"/>
        <end position="201"/>
    </location>
</feature>
<dbReference type="InterPro" id="IPR036259">
    <property type="entry name" value="MFS_trans_sf"/>
</dbReference>
<dbReference type="RefSeq" id="WP_010076779.1">
    <property type="nucleotide sequence ID" value="NC_014393.1"/>
</dbReference>
<feature type="transmembrane region" description="Helical" evidence="1">
    <location>
        <begin position="152"/>
        <end position="173"/>
    </location>
</feature>
<feature type="transmembrane region" description="Helical" evidence="1">
    <location>
        <begin position="415"/>
        <end position="438"/>
    </location>
</feature>